<name>A0A453CZY5_AEGTS</name>
<dbReference type="PANTHER" id="PTHR11777:SF32">
    <property type="entry name" value="ALANYL-TRANSFER RNA SYNTHETASES FAMILY PROFILE DOMAIN-CONTAINING PROTEIN"/>
    <property type="match status" value="1"/>
</dbReference>
<proteinExistence type="predicted"/>
<reference evidence="4" key="1">
    <citation type="journal article" date="2014" name="Science">
        <title>Ancient hybridizations among the ancestral genomes of bread wheat.</title>
        <authorList>
            <consortium name="International Wheat Genome Sequencing Consortium,"/>
            <person name="Marcussen T."/>
            <person name="Sandve S.R."/>
            <person name="Heier L."/>
            <person name="Spannagl M."/>
            <person name="Pfeifer M."/>
            <person name="Jakobsen K.S."/>
            <person name="Wulff B.B."/>
            <person name="Steuernagel B."/>
            <person name="Mayer K.F."/>
            <person name="Olsen O.A."/>
        </authorList>
    </citation>
    <scope>NUCLEOTIDE SEQUENCE [LARGE SCALE GENOMIC DNA]</scope>
    <source>
        <strain evidence="4">cv. AL8/78</strain>
    </source>
</reference>
<dbReference type="PANTHER" id="PTHR11777">
    <property type="entry name" value="ALANYL-TRNA SYNTHETASE"/>
    <property type="match status" value="1"/>
</dbReference>
<dbReference type="GO" id="GO:0009507">
    <property type="term" value="C:chloroplast"/>
    <property type="evidence" value="ECO:0007669"/>
    <property type="project" value="TreeGrafter"/>
</dbReference>
<reference evidence="3" key="4">
    <citation type="submission" date="2019-03" db="UniProtKB">
        <authorList>
            <consortium name="EnsemblPlants"/>
        </authorList>
    </citation>
    <scope>IDENTIFICATION</scope>
</reference>
<dbReference type="GO" id="GO:0005739">
    <property type="term" value="C:mitochondrion"/>
    <property type="evidence" value="ECO:0007669"/>
    <property type="project" value="TreeGrafter"/>
</dbReference>
<dbReference type="EnsemblPlants" id="AET2Gv21029900.2">
    <property type="protein sequence ID" value="AET2Gv21029900.2"/>
    <property type="gene ID" value="AET2Gv21029900"/>
</dbReference>
<dbReference type="GO" id="GO:0004813">
    <property type="term" value="F:alanine-tRNA ligase activity"/>
    <property type="evidence" value="ECO:0007669"/>
    <property type="project" value="InterPro"/>
</dbReference>
<dbReference type="SUPFAM" id="SSF101353">
    <property type="entry name" value="Putative anticodon-binding domain of alanyl-tRNA synthetase (AlaRS)"/>
    <property type="match status" value="1"/>
</dbReference>
<evidence type="ECO:0000313" key="3">
    <source>
        <dbReference type="EnsemblPlants" id="AET2Gv21029900.2"/>
    </source>
</evidence>
<reference evidence="3" key="3">
    <citation type="journal article" date="2017" name="Nature">
        <title>Genome sequence of the progenitor of the wheat D genome Aegilops tauschii.</title>
        <authorList>
            <person name="Luo M.C."/>
            <person name="Gu Y.Q."/>
            <person name="Puiu D."/>
            <person name="Wang H."/>
            <person name="Twardziok S.O."/>
            <person name="Deal K.R."/>
            <person name="Huo N."/>
            <person name="Zhu T."/>
            <person name="Wang L."/>
            <person name="Wang Y."/>
            <person name="McGuire P.E."/>
            <person name="Liu S."/>
            <person name="Long H."/>
            <person name="Ramasamy R.K."/>
            <person name="Rodriguez J.C."/>
            <person name="Van S.L."/>
            <person name="Yuan L."/>
            <person name="Wang Z."/>
            <person name="Xia Z."/>
            <person name="Xiao L."/>
            <person name="Anderson O.D."/>
            <person name="Ouyang S."/>
            <person name="Liang Y."/>
            <person name="Zimin A.V."/>
            <person name="Pertea G."/>
            <person name="Qi P."/>
            <person name="Bennetzen J.L."/>
            <person name="Dai X."/>
            <person name="Dawson M.W."/>
            <person name="Muller H.G."/>
            <person name="Kugler K."/>
            <person name="Rivarola-Duarte L."/>
            <person name="Spannagl M."/>
            <person name="Mayer K.F.X."/>
            <person name="Lu F.H."/>
            <person name="Bevan M.W."/>
            <person name="Leroy P."/>
            <person name="Li P."/>
            <person name="You F.M."/>
            <person name="Sun Q."/>
            <person name="Liu Z."/>
            <person name="Lyons E."/>
            <person name="Wicker T."/>
            <person name="Salzberg S.L."/>
            <person name="Devos K.M."/>
            <person name="Dvorak J."/>
        </authorList>
    </citation>
    <scope>NUCLEOTIDE SEQUENCE [LARGE SCALE GENOMIC DNA]</scope>
    <source>
        <strain evidence="3">cv. AL8/78</strain>
    </source>
</reference>
<dbReference type="STRING" id="200361.A0A453CZY5"/>
<dbReference type="InterPro" id="IPR050058">
    <property type="entry name" value="Ala-tRNA_ligase"/>
</dbReference>
<dbReference type="InterPro" id="IPR018162">
    <property type="entry name" value="Ala-tRNA-ligase_IIc_anticod-bd"/>
</dbReference>
<accession>A0A453CZY5</accession>
<organism evidence="3 4">
    <name type="scientific">Aegilops tauschii subsp. strangulata</name>
    <name type="common">Goatgrass</name>
    <dbReference type="NCBI Taxonomy" id="200361"/>
    <lineage>
        <taxon>Eukaryota</taxon>
        <taxon>Viridiplantae</taxon>
        <taxon>Streptophyta</taxon>
        <taxon>Embryophyta</taxon>
        <taxon>Tracheophyta</taxon>
        <taxon>Spermatophyta</taxon>
        <taxon>Magnoliopsida</taxon>
        <taxon>Liliopsida</taxon>
        <taxon>Poales</taxon>
        <taxon>Poaceae</taxon>
        <taxon>BOP clade</taxon>
        <taxon>Pooideae</taxon>
        <taxon>Triticodae</taxon>
        <taxon>Triticeae</taxon>
        <taxon>Triticinae</taxon>
        <taxon>Aegilops</taxon>
    </lineage>
</organism>
<dbReference type="RefSeq" id="XP_045089244.1">
    <property type="nucleotide sequence ID" value="XM_045233309.2"/>
</dbReference>
<feature type="domain" description="Alanyl-tRNA synthetase class IIc N-terminal" evidence="2">
    <location>
        <begin position="227"/>
        <end position="361"/>
    </location>
</feature>
<dbReference type="KEGG" id="ats:109772644"/>
<evidence type="ECO:0000259" key="2">
    <source>
        <dbReference type="Pfam" id="PF01411"/>
    </source>
</evidence>
<protein>
    <recommendedName>
        <fullName evidence="2">Alanyl-tRNA synthetase class IIc N-terminal domain-containing protein</fullName>
    </recommendedName>
</protein>
<sequence>MRGKGAAADVVQEALPTCGCHIERYRRHDAVPRRRPVRVDDGEGTSAAGAAEAVRTCGSYTDTPPRRPTPVSASTALGIKGGRGARGQKNKRDELRVEVSRGGVPMDGFEESVARCGFRNPSLVRRCPTPPRMDSTRCAQMGACIPVAVGGGRGHKDTHDDYYGTSRPRAAELHVPTADLRTEMYETGSIEGPSGSFTVNNVQVKFAGDVPHTGSFLEGPDSKALSVGDEVKCKDAFVLSDTYGYPIDLTEVMAVDFGPSVDMKGFNVSMEEARQKARNARYKAAGKSIVLDANATSHLRNQGLASINASPKFQHEVHSTVVKAIYTGSEFIATASGDEDFGLVLESTSFYAEQGGQDADKKRHGAIGEEVKQLPQRARDNSLKPQDYEDVPDFVCSDRGGCSGSNNGKWNYISKMNYYLRAGEASSSCSTSSSTNISAGKTTQILVKFF</sequence>
<dbReference type="GO" id="GO:0002161">
    <property type="term" value="F:aminoacyl-tRNA deacylase activity"/>
    <property type="evidence" value="ECO:0007669"/>
    <property type="project" value="TreeGrafter"/>
</dbReference>
<dbReference type="GeneID" id="109772644"/>
<keyword evidence="4" id="KW-1185">Reference proteome</keyword>
<reference evidence="4" key="2">
    <citation type="journal article" date="2017" name="Nat. Plants">
        <title>The Aegilops tauschii genome reveals multiple impacts of transposons.</title>
        <authorList>
            <person name="Zhao G."/>
            <person name="Zou C."/>
            <person name="Li K."/>
            <person name="Wang K."/>
            <person name="Li T."/>
            <person name="Gao L."/>
            <person name="Zhang X."/>
            <person name="Wang H."/>
            <person name="Yang Z."/>
            <person name="Liu X."/>
            <person name="Jiang W."/>
            <person name="Mao L."/>
            <person name="Kong X."/>
            <person name="Jiao Y."/>
            <person name="Jia J."/>
        </authorList>
    </citation>
    <scope>NUCLEOTIDE SEQUENCE [LARGE SCALE GENOMIC DNA]</scope>
    <source>
        <strain evidence="4">cv. AL8/78</strain>
    </source>
</reference>
<dbReference type="Gramene" id="AET2Gv21029900.2">
    <property type="protein sequence ID" value="AET2Gv21029900.2"/>
    <property type="gene ID" value="AET2Gv21029900"/>
</dbReference>
<dbReference type="OrthoDB" id="1932861at2759"/>
<dbReference type="AlphaFoldDB" id="A0A453CZY5"/>
<dbReference type="RefSeq" id="XP_045089245.1">
    <property type="nucleotide sequence ID" value="XM_045233310.2"/>
</dbReference>
<feature type="region of interest" description="Disordered" evidence="1">
    <location>
        <begin position="57"/>
        <end position="94"/>
    </location>
</feature>
<evidence type="ECO:0000313" key="4">
    <source>
        <dbReference type="Proteomes" id="UP000015105"/>
    </source>
</evidence>
<dbReference type="GO" id="GO:0006419">
    <property type="term" value="P:alanyl-tRNA aminoacylation"/>
    <property type="evidence" value="ECO:0007669"/>
    <property type="project" value="InterPro"/>
</dbReference>
<dbReference type="Pfam" id="PF01411">
    <property type="entry name" value="tRNA-synt_2c"/>
    <property type="match status" value="1"/>
</dbReference>
<dbReference type="GO" id="GO:0005524">
    <property type="term" value="F:ATP binding"/>
    <property type="evidence" value="ECO:0007669"/>
    <property type="project" value="InterPro"/>
</dbReference>
<dbReference type="RefSeq" id="XP_045089246.1">
    <property type="nucleotide sequence ID" value="XM_045233311.2"/>
</dbReference>
<dbReference type="RefSeq" id="XP_045089247.1">
    <property type="nucleotide sequence ID" value="XM_045233312.2"/>
</dbReference>
<reference evidence="3" key="5">
    <citation type="journal article" date="2021" name="G3 (Bethesda)">
        <title>Aegilops tauschii genome assembly Aet v5.0 features greater sequence contiguity and improved annotation.</title>
        <authorList>
            <person name="Wang L."/>
            <person name="Zhu T."/>
            <person name="Rodriguez J.C."/>
            <person name="Deal K.R."/>
            <person name="Dubcovsky J."/>
            <person name="McGuire P.E."/>
            <person name="Lux T."/>
            <person name="Spannagl M."/>
            <person name="Mayer K.F.X."/>
            <person name="Baldrich P."/>
            <person name="Meyers B.C."/>
            <person name="Huo N."/>
            <person name="Gu Y.Q."/>
            <person name="Zhou H."/>
            <person name="Devos K.M."/>
            <person name="Bennetzen J.L."/>
            <person name="Unver T."/>
            <person name="Budak H."/>
            <person name="Gulick P.J."/>
            <person name="Galiba G."/>
            <person name="Kalapos B."/>
            <person name="Nelson D.R."/>
            <person name="Li P."/>
            <person name="You F.M."/>
            <person name="Luo M.C."/>
            <person name="Dvorak J."/>
        </authorList>
    </citation>
    <scope>NUCLEOTIDE SEQUENCE [LARGE SCALE GENOMIC DNA]</scope>
    <source>
        <strain evidence="3">cv. AL8/78</strain>
    </source>
</reference>
<dbReference type="Proteomes" id="UP000015105">
    <property type="component" value="Chromosome 2D"/>
</dbReference>
<evidence type="ECO:0000256" key="1">
    <source>
        <dbReference type="SAM" id="MobiDB-lite"/>
    </source>
</evidence>
<dbReference type="InterPro" id="IPR018164">
    <property type="entry name" value="Ala-tRNA-synth_IIc_N"/>
</dbReference>